<evidence type="ECO:0000256" key="2">
    <source>
        <dbReference type="SAM" id="MobiDB-lite"/>
    </source>
</evidence>
<accession>A0A6L2Q6W1</accession>
<sequence length="322" mass="37153">MHFFTHDEASLRYECFGWWLSDLVDILEVKRIPKPDTSISGECRQQSQLDSEGSVTSSDQLNKTDVNQRTFDFKDNTTLDKNNVREGNTSYQIEYNARVSPVTVNRSTTGNLKDMNAFENSACSKQQLITLINLHSPNHRRLEELLDQRSQNKTTLTKLRRQLKISKASNTSIKCLPDLKTRLQTDWTSQVNDDHTGLSPFVKLALSIEHDSDQELDESRCALLRGFRELDSRVRALQEGARQLQADINRLQQDFQLQESVVTHVTMRTREVAQDVQDIRYLDDLIFLLRGQLDRITLRKWPFVVAHVSPHADSNRELNLVV</sequence>
<feature type="coiled-coil region" evidence="1">
    <location>
        <begin position="227"/>
        <end position="261"/>
    </location>
</feature>
<dbReference type="Proteomes" id="UP000502823">
    <property type="component" value="Unassembled WGS sequence"/>
</dbReference>
<dbReference type="OrthoDB" id="7741006at2759"/>
<dbReference type="EMBL" id="BLKM01000971">
    <property type="protein sequence ID" value="GFG39670.1"/>
    <property type="molecule type" value="Genomic_DNA"/>
</dbReference>
<evidence type="ECO:0000313" key="3">
    <source>
        <dbReference type="EMBL" id="GFG39670.1"/>
    </source>
</evidence>
<dbReference type="InParanoid" id="A0A6L2Q6W1"/>
<keyword evidence="4" id="KW-1185">Reference proteome</keyword>
<comment type="caution">
    <text evidence="3">The sequence shown here is derived from an EMBL/GenBank/DDBJ whole genome shotgun (WGS) entry which is preliminary data.</text>
</comment>
<reference evidence="4" key="1">
    <citation type="submission" date="2020-01" db="EMBL/GenBank/DDBJ databases">
        <title>Draft genome sequence of the Termite Coptotermes fromosanus.</title>
        <authorList>
            <person name="Itakura S."/>
            <person name="Yosikawa Y."/>
            <person name="Umezawa K."/>
        </authorList>
    </citation>
    <scope>NUCLEOTIDE SEQUENCE [LARGE SCALE GENOMIC DNA]</scope>
</reference>
<evidence type="ECO:0000313" key="4">
    <source>
        <dbReference type="Proteomes" id="UP000502823"/>
    </source>
</evidence>
<name>A0A6L2Q6W1_COPFO</name>
<proteinExistence type="predicted"/>
<organism evidence="3 4">
    <name type="scientific">Coptotermes formosanus</name>
    <name type="common">Formosan subterranean termite</name>
    <dbReference type="NCBI Taxonomy" id="36987"/>
    <lineage>
        <taxon>Eukaryota</taxon>
        <taxon>Metazoa</taxon>
        <taxon>Ecdysozoa</taxon>
        <taxon>Arthropoda</taxon>
        <taxon>Hexapoda</taxon>
        <taxon>Insecta</taxon>
        <taxon>Pterygota</taxon>
        <taxon>Neoptera</taxon>
        <taxon>Polyneoptera</taxon>
        <taxon>Dictyoptera</taxon>
        <taxon>Blattodea</taxon>
        <taxon>Blattoidea</taxon>
        <taxon>Termitoidae</taxon>
        <taxon>Rhinotermitidae</taxon>
        <taxon>Coptotermes</taxon>
    </lineage>
</organism>
<feature type="region of interest" description="Disordered" evidence="2">
    <location>
        <begin position="37"/>
        <end position="61"/>
    </location>
</feature>
<gene>
    <name evidence="3" type="ORF">Cfor_05217</name>
</gene>
<dbReference type="AlphaFoldDB" id="A0A6L2Q6W1"/>
<keyword evidence="1" id="KW-0175">Coiled coil</keyword>
<protein>
    <submittedName>
        <fullName evidence="3">Uncharacterized protein</fullName>
    </submittedName>
</protein>
<evidence type="ECO:0000256" key="1">
    <source>
        <dbReference type="SAM" id="Coils"/>
    </source>
</evidence>